<dbReference type="AlphaFoldDB" id="A0A0F3GRF4"/>
<dbReference type="EMBL" id="LACI01001406">
    <property type="protein sequence ID" value="KJU84534.1"/>
    <property type="molecule type" value="Genomic_DNA"/>
</dbReference>
<dbReference type="Pfam" id="PF13281">
    <property type="entry name" value="MAP3K_TRAF_bd"/>
    <property type="match status" value="1"/>
</dbReference>
<feature type="domain" description="MAP3K TRAFs-binding" evidence="1">
    <location>
        <begin position="72"/>
        <end position="417"/>
    </location>
</feature>
<proteinExistence type="predicted"/>
<sequence>MPFDKKRTASGRLIDFNTVYNDLISEAIKEAGMEPLRADEELTGGTIHKPMYERLIFCEYAVADLTTANANVFYELGVRHAVRCCSTILIFAEGSGRLPFDVAPLRAIPYRLNDRGVIEDIITTKSKLVRCLVESKKASTDSPIYQLVDNYPNVDHEKMDFLSKCVHYSSDIENRLSAATKDGVDALRSIEDEIFSIKNVDSGIMIALFLSYREIKAWDEMISLVKKMSPQLAATAMVQEQYAFALNRIGKREEAKYVLIDLIGNRGPTSETYGLLGRVYKDQWEDALTMGEAKKAEGYLKKAIKAYRDGFETDWRDFYPGINAITLMEIQEHPDEYRKELIPIVTYTVQRLLATSKPDYWTYATFIELQVLAGKKVQAFEALSDALTVKSESFELMTTLRNLRLISNARKQRGEDISWYREIEEALFTSAKNKRIYGD</sequence>
<gene>
    <name evidence="2" type="ORF">MBAV_003279</name>
</gene>
<evidence type="ECO:0000313" key="3">
    <source>
        <dbReference type="Proteomes" id="UP000033423"/>
    </source>
</evidence>
<protein>
    <recommendedName>
        <fullName evidence="1">MAP3K TRAFs-binding domain-containing protein</fullName>
    </recommendedName>
</protein>
<evidence type="ECO:0000313" key="2">
    <source>
        <dbReference type="EMBL" id="KJU84534.1"/>
    </source>
</evidence>
<evidence type="ECO:0000259" key="1">
    <source>
        <dbReference type="Pfam" id="PF13281"/>
    </source>
</evidence>
<organism evidence="2 3">
    <name type="scientific">Candidatus Magnetobacterium bavaricum</name>
    <dbReference type="NCBI Taxonomy" id="29290"/>
    <lineage>
        <taxon>Bacteria</taxon>
        <taxon>Pseudomonadati</taxon>
        <taxon>Nitrospirota</taxon>
        <taxon>Thermodesulfovibrionia</taxon>
        <taxon>Thermodesulfovibrionales</taxon>
        <taxon>Candidatus Magnetobacteriaceae</taxon>
        <taxon>Candidatus Magnetobacterium</taxon>
    </lineage>
</organism>
<dbReference type="Gene3D" id="1.25.40.10">
    <property type="entry name" value="Tetratricopeptide repeat domain"/>
    <property type="match status" value="1"/>
</dbReference>
<keyword evidence="3" id="KW-1185">Reference proteome</keyword>
<comment type="caution">
    <text evidence="2">The sequence shown here is derived from an EMBL/GenBank/DDBJ whole genome shotgun (WGS) entry which is preliminary data.</text>
</comment>
<reference evidence="2 3" key="1">
    <citation type="submission" date="2015-02" db="EMBL/GenBank/DDBJ databases">
        <title>Single-cell genomics of uncultivated deep-branching MTB reveals a conserved set of magnetosome genes.</title>
        <authorList>
            <person name="Kolinko S."/>
            <person name="Richter M."/>
            <person name="Glockner F.O."/>
            <person name="Brachmann A."/>
            <person name="Schuler D."/>
        </authorList>
    </citation>
    <scope>NUCLEOTIDE SEQUENCE [LARGE SCALE GENOMIC DNA]</scope>
    <source>
        <strain evidence="2">TM-1</strain>
    </source>
</reference>
<dbReference type="InterPro" id="IPR025136">
    <property type="entry name" value="MAP3K_TRAF-bd"/>
</dbReference>
<dbReference type="Proteomes" id="UP000033423">
    <property type="component" value="Unassembled WGS sequence"/>
</dbReference>
<accession>A0A0F3GRF4</accession>
<name>A0A0F3GRF4_9BACT</name>
<dbReference type="InterPro" id="IPR011990">
    <property type="entry name" value="TPR-like_helical_dom_sf"/>
</dbReference>
<dbReference type="PATRIC" id="fig|29290.4.peg.4342"/>